<organism evidence="2 3">
    <name type="scientific">Deinococcus ruber</name>
    <dbReference type="NCBI Taxonomy" id="1848197"/>
    <lineage>
        <taxon>Bacteria</taxon>
        <taxon>Thermotogati</taxon>
        <taxon>Deinococcota</taxon>
        <taxon>Deinococci</taxon>
        <taxon>Deinococcales</taxon>
        <taxon>Deinococcaceae</taxon>
        <taxon>Deinococcus</taxon>
    </lineage>
</organism>
<evidence type="ECO:0000256" key="1">
    <source>
        <dbReference type="SAM" id="SignalP"/>
    </source>
</evidence>
<keyword evidence="3" id="KW-1185">Reference proteome</keyword>
<reference evidence="2" key="1">
    <citation type="journal article" date="2014" name="Int. J. Syst. Evol. Microbiol.">
        <title>Complete genome sequence of Corynebacterium casei LMG S-19264T (=DSM 44701T), isolated from a smear-ripened cheese.</title>
        <authorList>
            <consortium name="US DOE Joint Genome Institute (JGI-PGF)"/>
            <person name="Walter F."/>
            <person name="Albersmeier A."/>
            <person name="Kalinowski J."/>
            <person name="Ruckert C."/>
        </authorList>
    </citation>
    <scope>NUCLEOTIDE SEQUENCE</scope>
    <source>
        <strain evidence="2">JCM 31311</strain>
    </source>
</reference>
<evidence type="ECO:0000313" key="3">
    <source>
        <dbReference type="Proteomes" id="UP000603865"/>
    </source>
</evidence>
<proteinExistence type="predicted"/>
<dbReference type="EMBL" id="BMQL01000001">
    <property type="protein sequence ID" value="GGQ94568.1"/>
    <property type="molecule type" value="Genomic_DNA"/>
</dbReference>
<reference evidence="2" key="2">
    <citation type="submission" date="2020-09" db="EMBL/GenBank/DDBJ databases">
        <authorList>
            <person name="Sun Q."/>
            <person name="Ohkuma M."/>
        </authorList>
    </citation>
    <scope>NUCLEOTIDE SEQUENCE</scope>
    <source>
        <strain evidence="2">JCM 31311</strain>
    </source>
</reference>
<dbReference type="Proteomes" id="UP000603865">
    <property type="component" value="Unassembled WGS sequence"/>
</dbReference>
<name>A0A918F266_9DEIO</name>
<feature type="chain" id="PRO_5037504202" description="DUF4352 domain-containing protein" evidence="1">
    <location>
        <begin position="21"/>
        <end position="230"/>
    </location>
</feature>
<evidence type="ECO:0000313" key="2">
    <source>
        <dbReference type="EMBL" id="GGQ94568.1"/>
    </source>
</evidence>
<accession>A0A918F266</accession>
<dbReference type="AlphaFoldDB" id="A0A918F266"/>
<comment type="caution">
    <text evidence="2">The sequence shown here is derived from an EMBL/GenBank/DDBJ whole genome shotgun (WGS) entry which is preliminary data.</text>
</comment>
<sequence length="230" mass="24313">MNLKHLIALTLPLFGTLAFAAGPAVSVNGKPQAQSAQVVGGQTYISLDVLRALGIPYVMQGGRLMIGAATTTAPGGANERPSLSGCRNEWLFNGVWRVRVDSVTRITKDGSTPGWGVNVEIRNGTKATIMPTDAGWDGNGQGVQLAFADASTVSVDPYDVQKLTFNSFPQGGAFPYQLKFYASDAAAGQRQPTKLLIELDPKGIGDTTRSKGVAFTVPNPSLRVDLTCSR</sequence>
<feature type="signal peptide" evidence="1">
    <location>
        <begin position="1"/>
        <end position="20"/>
    </location>
</feature>
<protein>
    <recommendedName>
        <fullName evidence="4">DUF4352 domain-containing protein</fullName>
    </recommendedName>
</protein>
<dbReference type="RefSeq" id="WP_189087743.1">
    <property type="nucleotide sequence ID" value="NZ_BMQL01000001.1"/>
</dbReference>
<keyword evidence="1" id="KW-0732">Signal</keyword>
<gene>
    <name evidence="2" type="ORF">GCM10008957_03410</name>
</gene>
<evidence type="ECO:0008006" key="4">
    <source>
        <dbReference type="Google" id="ProtNLM"/>
    </source>
</evidence>